<evidence type="ECO:0000313" key="2">
    <source>
        <dbReference type="EMBL" id="GAT15358.1"/>
    </source>
</evidence>
<gene>
    <name evidence="2" type="ORF">RMCT_2328</name>
</gene>
<comment type="caution">
    <text evidence="2">The sequence shown here is derived from an EMBL/GenBank/DDBJ whole genome shotgun (WGS) entry which is preliminary data.</text>
</comment>
<dbReference type="AlphaFoldDB" id="A0A100XFD2"/>
<dbReference type="Proteomes" id="UP000069654">
    <property type="component" value="Unassembled WGS sequence"/>
</dbReference>
<proteinExistence type="predicted"/>
<feature type="compositionally biased region" description="Basic residues" evidence="1">
    <location>
        <begin position="63"/>
        <end position="72"/>
    </location>
</feature>
<feature type="compositionally biased region" description="Polar residues" evidence="1">
    <location>
        <begin position="23"/>
        <end position="32"/>
    </location>
</feature>
<organism evidence="2 3">
    <name type="scientific">Mycolicibacterium thermoresistibile</name>
    <name type="common">Mycobacterium thermoresistibile</name>
    <dbReference type="NCBI Taxonomy" id="1797"/>
    <lineage>
        <taxon>Bacteria</taxon>
        <taxon>Bacillati</taxon>
        <taxon>Actinomycetota</taxon>
        <taxon>Actinomycetes</taxon>
        <taxon>Mycobacteriales</taxon>
        <taxon>Mycobacteriaceae</taxon>
        <taxon>Mycolicibacterium</taxon>
    </lineage>
</organism>
<evidence type="ECO:0000256" key="1">
    <source>
        <dbReference type="SAM" id="MobiDB-lite"/>
    </source>
</evidence>
<sequence>MLEASGGHPKSLLSILEADRDNLSSPPTASNNDTDRPGCSTARGAPDRAPREAVGAAAATLRKAARTRPTRA</sequence>
<accession>A0A100XFD2</accession>
<name>A0A100XFD2_MYCTH</name>
<reference evidence="3" key="2">
    <citation type="submission" date="2016-02" db="EMBL/GenBank/DDBJ databases">
        <title>Draft genome sequence of five rapidly growing Mycobacterium species.</title>
        <authorList>
            <person name="Katahira K."/>
            <person name="Gotou Y."/>
            <person name="Iida K."/>
            <person name="Ogura Y."/>
            <person name="Hayashi T."/>
        </authorList>
    </citation>
    <scope>NUCLEOTIDE SEQUENCE [LARGE SCALE GENOMIC DNA]</scope>
    <source>
        <strain evidence="3">JCM6362</strain>
    </source>
</reference>
<reference evidence="2 3" key="1">
    <citation type="journal article" date="2016" name="Genome Announc.">
        <title>Draft Genome Sequences of Five Rapidly Growing Mycobacterium Species, M. thermoresistibile, M. fortuitum subsp. acetamidolyticum, M. canariasense, M. brisbanense, and M. novocastrense.</title>
        <authorList>
            <person name="Katahira K."/>
            <person name="Ogura Y."/>
            <person name="Gotoh Y."/>
            <person name="Hayashi T."/>
        </authorList>
    </citation>
    <scope>NUCLEOTIDE SEQUENCE [LARGE SCALE GENOMIC DNA]</scope>
    <source>
        <strain evidence="2 3">JCM6362</strain>
    </source>
</reference>
<dbReference type="EMBL" id="BCTB01000017">
    <property type="protein sequence ID" value="GAT15358.1"/>
    <property type="molecule type" value="Genomic_DNA"/>
</dbReference>
<feature type="region of interest" description="Disordered" evidence="1">
    <location>
        <begin position="1"/>
        <end position="72"/>
    </location>
</feature>
<dbReference type="STRING" id="1797.RMCT_2328"/>
<feature type="compositionally biased region" description="Low complexity" evidence="1">
    <location>
        <begin position="52"/>
        <end position="62"/>
    </location>
</feature>
<evidence type="ECO:0000313" key="3">
    <source>
        <dbReference type="Proteomes" id="UP000069654"/>
    </source>
</evidence>
<protein>
    <submittedName>
        <fullName evidence="2">Uncharacterized protein</fullName>
    </submittedName>
</protein>